<evidence type="ECO:0000256" key="10">
    <source>
        <dbReference type="ARBA" id="ARBA00023235"/>
    </source>
</evidence>
<feature type="compositionally biased region" description="Basic and acidic residues" evidence="16">
    <location>
        <begin position="474"/>
        <end position="485"/>
    </location>
</feature>
<organism evidence="18 19">
    <name type="scientific">Aspergillus bertholletiae</name>
    <dbReference type="NCBI Taxonomy" id="1226010"/>
    <lineage>
        <taxon>Eukaryota</taxon>
        <taxon>Fungi</taxon>
        <taxon>Dikarya</taxon>
        <taxon>Ascomycota</taxon>
        <taxon>Pezizomycotina</taxon>
        <taxon>Eurotiomycetes</taxon>
        <taxon>Eurotiomycetidae</taxon>
        <taxon>Eurotiales</taxon>
        <taxon>Aspergillaceae</taxon>
        <taxon>Aspergillus</taxon>
        <taxon>Aspergillus subgen. Circumdati</taxon>
    </lineage>
</organism>
<dbReference type="Gene3D" id="3.40.30.10">
    <property type="entry name" value="Glutaredoxin"/>
    <property type="match status" value="4"/>
</dbReference>
<evidence type="ECO:0000256" key="13">
    <source>
        <dbReference type="PIRSR" id="PIRSR605792-51"/>
    </source>
</evidence>
<dbReference type="GO" id="GO:0015035">
    <property type="term" value="F:protein-disulfide reductase activity"/>
    <property type="evidence" value="ECO:0007669"/>
    <property type="project" value="UniProtKB-ARBA"/>
</dbReference>
<evidence type="ECO:0000256" key="3">
    <source>
        <dbReference type="ARBA" id="ARBA00004319"/>
    </source>
</evidence>
<evidence type="ECO:0000256" key="9">
    <source>
        <dbReference type="ARBA" id="ARBA00023157"/>
    </source>
</evidence>
<dbReference type="Proteomes" id="UP000326198">
    <property type="component" value="Unassembled WGS sequence"/>
</dbReference>
<keyword evidence="7" id="KW-0677">Repeat</keyword>
<comment type="subcellular location">
    <subcellularLocation>
        <location evidence="3">Endoplasmic reticulum lumen</location>
    </subcellularLocation>
</comment>
<dbReference type="GO" id="GO:0034976">
    <property type="term" value="P:response to endoplasmic reticulum stress"/>
    <property type="evidence" value="ECO:0007669"/>
    <property type="project" value="TreeGrafter"/>
</dbReference>
<dbReference type="CDD" id="cd02982">
    <property type="entry name" value="PDI_b'_family"/>
    <property type="match status" value="1"/>
</dbReference>
<keyword evidence="9 13" id="KW-1015">Disulfide bond</keyword>
<comment type="function">
    <text evidence="2">Participates in the folding of proteins containing disulfide bonds, may be involved in glycosylation, prolyl hydroxylation and triglyceride transfer.</text>
</comment>
<dbReference type="PANTHER" id="PTHR18929">
    <property type="entry name" value="PROTEIN DISULFIDE ISOMERASE"/>
    <property type="match status" value="1"/>
</dbReference>
<dbReference type="GO" id="GO:0005788">
    <property type="term" value="C:endoplasmic reticulum lumen"/>
    <property type="evidence" value="ECO:0007669"/>
    <property type="project" value="UniProtKB-SubCell"/>
</dbReference>
<dbReference type="Pfam" id="PF00085">
    <property type="entry name" value="Thioredoxin"/>
    <property type="match status" value="2"/>
</dbReference>
<proteinExistence type="inferred from homology"/>
<dbReference type="InterPro" id="IPR017937">
    <property type="entry name" value="Thioredoxin_CS"/>
</dbReference>
<keyword evidence="11 13" id="KW-0676">Redox-active center</keyword>
<keyword evidence="8" id="KW-0256">Endoplasmic reticulum</keyword>
<dbReference type="FunFam" id="3.40.30.10:FF:000139">
    <property type="entry name" value="Protein disulfide-isomerase"/>
    <property type="match status" value="1"/>
</dbReference>
<comment type="similarity">
    <text evidence="4 14">Belongs to the protein disulfide isomerase family.</text>
</comment>
<dbReference type="PRINTS" id="PR00421">
    <property type="entry name" value="THIOREDOXIN"/>
</dbReference>
<sequence length="514" mass="56397">MRSLAPWILSLLGASAVASAADATAEASSDVVSLTGDTFEAFVKEHDLVLAEFFAPWCGHCKALAPKYEQAASELKEKNIPLVKVDCTVEETLCKDQGVEGYPTLKIFRGLESVKPYQGARQTEAIVSYMVKQSLPAVSTVTTENLEEIKTMDKIVVIGYIAPDDQAASEAFTTFAESQRDNYLFATTSDASIAKVEGVKQPSIVLYKDFDEKKATYDGEIEQDALLSWVKTASTPLVGELGPETYSGYITAGIPLAYIFAETKEEREKFTEEFKPIAEKYKGSINIVTIDAKLYGAHAGNLNLDPSKFPAFAIQDPEKNAKYPFDQSKEVKAKDIGKFIQDVLDDKIEPSIKSEAIPETQEGPVTVVVAHSYKELVLNNDKDVLLEFYAPWCGHCKALAPKYEELASLYKDIPEVTIAKIDATANDVPDSITGFPTIKLFPAGTKDSPVEYEGSRTVEDLANFIKENGKHKIDALEVDSKKEQESSDATEDQTTSDEPETPSTSDDKAEHDEL</sequence>
<dbReference type="PANTHER" id="PTHR18929:SF132">
    <property type="entry name" value="PROTEIN DISULFIDE-ISOMERASE A3"/>
    <property type="match status" value="1"/>
</dbReference>
<dbReference type="InterPro" id="IPR005788">
    <property type="entry name" value="PDI_thioredoxin-like_dom"/>
</dbReference>
<evidence type="ECO:0000256" key="2">
    <source>
        <dbReference type="ARBA" id="ARBA00002692"/>
    </source>
</evidence>
<evidence type="ECO:0000256" key="1">
    <source>
        <dbReference type="ARBA" id="ARBA00001182"/>
    </source>
</evidence>
<dbReference type="InterPro" id="IPR036249">
    <property type="entry name" value="Thioredoxin-like_sf"/>
</dbReference>
<dbReference type="FunFam" id="3.40.30.10:FF:000154">
    <property type="entry name" value="Protein disulfide-isomerase"/>
    <property type="match status" value="1"/>
</dbReference>
<dbReference type="CDD" id="cd02981">
    <property type="entry name" value="PDI_b_family"/>
    <property type="match status" value="1"/>
</dbReference>
<dbReference type="AlphaFoldDB" id="A0A5N7B1A2"/>
<feature type="compositionally biased region" description="Basic and acidic residues" evidence="16">
    <location>
        <begin position="505"/>
        <end position="514"/>
    </location>
</feature>
<reference evidence="18 19" key="1">
    <citation type="submission" date="2019-04" db="EMBL/GenBank/DDBJ databases">
        <title>Friends and foes A comparative genomics studyof 23 Aspergillus species from section Flavi.</title>
        <authorList>
            <consortium name="DOE Joint Genome Institute"/>
            <person name="Kjaerbolling I."/>
            <person name="Vesth T."/>
            <person name="Frisvad J.C."/>
            <person name="Nybo J.L."/>
            <person name="Theobald S."/>
            <person name="Kildgaard S."/>
            <person name="Isbrandt T."/>
            <person name="Kuo A."/>
            <person name="Sato A."/>
            <person name="Lyhne E.K."/>
            <person name="Kogle M.E."/>
            <person name="Wiebenga A."/>
            <person name="Kun R.S."/>
            <person name="Lubbers R.J."/>
            <person name="Makela M.R."/>
            <person name="Barry K."/>
            <person name="Chovatia M."/>
            <person name="Clum A."/>
            <person name="Daum C."/>
            <person name="Haridas S."/>
            <person name="He G."/>
            <person name="LaButti K."/>
            <person name="Lipzen A."/>
            <person name="Mondo S."/>
            <person name="Riley R."/>
            <person name="Salamov A."/>
            <person name="Simmons B.A."/>
            <person name="Magnuson J.K."/>
            <person name="Henrissat B."/>
            <person name="Mortensen U.H."/>
            <person name="Larsen T.O."/>
            <person name="Devries R.P."/>
            <person name="Grigoriev I.V."/>
            <person name="Machida M."/>
            <person name="Baker S.E."/>
            <person name="Andersen M.R."/>
        </authorList>
    </citation>
    <scope>NUCLEOTIDE SEQUENCE [LARGE SCALE GENOMIC DNA]</scope>
    <source>
        <strain evidence="18 19">IBT 29228</strain>
    </source>
</reference>
<dbReference type="GO" id="GO:0006457">
    <property type="term" value="P:protein folding"/>
    <property type="evidence" value="ECO:0007669"/>
    <property type="project" value="TreeGrafter"/>
</dbReference>
<keyword evidence="19" id="KW-1185">Reference proteome</keyword>
<feature type="signal peptide" evidence="15">
    <location>
        <begin position="1"/>
        <end position="20"/>
    </location>
</feature>
<feature type="compositionally biased region" description="Acidic residues" evidence="16">
    <location>
        <begin position="486"/>
        <end position="500"/>
    </location>
</feature>
<dbReference type="SUPFAM" id="SSF52833">
    <property type="entry name" value="Thioredoxin-like"/>
    <property type="match status" value="4"/>
</dbReference>
<evidence type="ECO:0000313" key="18">
    <source>
        <dbReference type="EMBL" id="KAE8375795.1"/>
    </source>
</evidence>
<dbReference type="PROSITE" id="PS51352">
    <property type="entry name" value="THIOREDOXIN_2"/>
    <property type="match status" value="2"/>
</dbReference>
<dbReference type="InterPro" id="IPR005792">
    <property type="entry name" value="Prot_disulphide_isomerase"/>
</dbReference>
<feature type="domain" description="Thioredoxin" evidence="17">
    <location>
        <begin position="10"/>
        <end position="136"/>
    </location>
</feature>
<feature type="disulfide bond" description="Redox-active" evidence="13">
    <location>
        <begin position="393"/>
        <end position="396"/>
    </location>
</feature>
<evidence type="ECO:0000313" key="19">
    <source>
        <dbReference type="Proteomes" id="UP000326198"/>
    </source>
</evidence>
<evidence type="ECO:0000256" key="14">
    <source>
        <dbReference type="RuleBase" id="RU004208"/>
    </source>
</evidence>
<feature type="disulfide bond" description="Redox-active" evidence="13">
    <location>
        <begin position="58"/>
        <end position="61"/>
    </location>
</feature>
<dbReference type="EMBL" id="ML736253">
    <property type="protein sequence ID" value="KAE8375795.1"/>
    <property type="molecule type" value="Genomic_DNA"/>
</dbReference>
<accession>A0A5N7B1A2</accession>
<dbReference type="InterPro" id="IPR013766">
    <property type="entry name" value="Thioredoxin_domain"/>
</dbReference>
<dbReference type="Pfam" id="PF13848">
    <property type="entry name" value="Thioredoxin_6"/>
    <property type="match status" value="1"/>
</dbReference>
<evidence type="ECO:0000259" key="17">
    <source>
        <dbReference type="PROSITE" id="PS51352"/>
    </source>
</evidence>
<evidence type="ECO:0000256" key="11">
    <source>
        <dbReference type="ARBA" id="ARBA00023284"/>
    </source>
</evidence>
<protein>
    <recommendedName>
        <fullName evidence="12 15">Protein disulfide-isomerase</fullName>
        <ecNumber evidence="5 15">5.3.4.1</ecNumber>
    </recommendedName>
</protein>
<dbReference type="GO" id="GO:0051082">
    <property type="term" value="F:unfolded protein binding"/>
    <property type="evidence" value="ECO:0007669"/>
    <property type="project" value="UniProtKB-ARBA"/>
</dbReference>
<evidence type="ECO:0000256" key="12">
    <source>
        <dbReference type="ARBA" id="ARBA00039846"/>
    </source>
</evidence>
<dbReference type="NCBIfam" id="TIGR01130">
    <property type="entry name" value="ER_PDI_fam"/>
    <property type="match status" value="1"/>
</dbReference>
<dbReference type="EC" id="5.3.4.1" evidence="5 15"/>
<keyword evidence="6 15" id="KW-0732">Signal</keyword>
<comment type="catalytic activity">
    <reaction evidence="1 15">
        <text>Catalyzes the rearrangement of -S-S- bonds in proteins.</text>
        <dbReference type="EC" id="5.3.4.1"/>
    </reaction>
</comment>
<dbReference type="OrthoDB" id="427280at2759"/>
<evidence type="ECO:0000256" key="16">
    <source>
        <dbReference type="SAM" id="MobiDB-lite"/>
    </source>
</evidence>
<feature type="region of interest" description="Disordered" evidence="16">
    <location>
        <begin position="474"/>
        <end position="514"/>
    </location>
</feature>
<dbReference type="GO" id="GO:0003756">
    <property type="term" value="F:protein disulfide isomerase activity"/>
    <property type="evidence" value="ECO:0007669"/>
    <property type="project" value="UniProtKB-EC"/>
</dbReference>
<dbReference type="PROSITE" id="PS00194">
    <property type="entry name" value="THIOREDOXIN_1"/>
    <property type="match status" value="2"/>
</dbReference>
<feature type="domain" description="Thioredoxin" evidence="17">
    <location>
        <begin position="343"/>
        <end position="470"/>
    </location>
</feature>
<evidence type="ECO:0000256" key="15">
    <source>
        <dbReference type="RuleBase" id="RU361130"/>
    </source>
</evidence>
<dbReference type="FunFam" id="3.40.30.10:FF:000017">
    <property type="entry name" value="Protein disulfide-isomerase A4"/>
    <property type="match status" value="1"/>
</dbReference>
<dbReference type="CDD" id="cd02961">
    <property type="entry name" value="PDI_a_family"/>
    <property type="match status" value="1"/>
</dbReference>
<dbReference type="FunFam" id="3.40.30.10:FF:000185">
    <property type="entry name" value="Protein disulfide-isomerase"/>
    <property type="match status" value="1"/>
</dbReference>
<dbReference type="CDD" id="cd02995">
    <property type="entry name" value="PDI_a_PDI_a'_C"/>
    <property type="match status" value="1"/>
</dbReference>
<evidence type="ECO:0000256" key="5">
    <source>
        <dbReference type="ARBA" id="ARBA00012723"/>
    </source>
</evidence>
<evidence type="ECO:0000256" key="6">
    <source>
        <dbReference type="ARBA" id="ARBA00022729"/>
    </source>
</evidence>
<keyword evidence="10 15" id="KW-0413">Isomerase</keyword>
<evidence type="ECO:0000256" key="4">
    <source>
        <dbReference type="ARBA" id="ARBA00006347"/>
    </source>
</evidence>
<name>A0A5N7B1A2_9EURO</name>
<evidence type="ECO:0000256" key="8">
    <source>
        <dbReference type="ARBA" id="ARBA00022824"/>
    </source>
</evidence>
<evidence type="ECO:0000256" key="7">
    <source>
        <dbReference type="ARBA" id="ARBA00022737"/>
    </source>
</evidence>
<dbReference type="NCBIfam" id="TIGR01126">
    <property type="entry name" value="pdi_dom"/>
    <property type="match status" value="2"/>
</dbReference>
<feature type="chain" id="PRO_5025095398" description="Protein disulfide-isomerase" evidence="15">
    <location>
        <begin position="21"/>
        <end position="514"/>
    </location>
</feature>
<gene>
    <name evidence="18" type="ORF">BDV26DRAFT_267074</name>
</gene>